<organism evidence="2 3">
    <name type="scientific">Paractinoplanes atraurantiacus</name>
    <dbReference type="NCBI Taxonomy" id="1036182"/>
    <lineage>
        <taxon>Bacteria</taxon>
        <taxon>Bacillati</taxon>
        <taxon>Actinomycetota</taxon>
        <taxon>Actinomycetes</taxon>
        <taxon>Micromonosporales</taxon>
        <taxon>Micromonosporaceae</taxon>
        <taxon>Paractinoplanes</taxon>
    </lineage>
</organism>
<dbReference type="PANTHER" id="PTHR46663:SF2">
    <property type="entry name" value="GGDEF DOMAIN-CONTAINING PROTEIN"/>
    <property type="match status" value="1"/>
</dbReference>
<keyword evidence="3" id="KW-1185">Reference proteome</keyword>
<dbReference type="EMBL" id="OBDY01000018">
    <property type="protein sequence ID" value="SNY57467.1"/>
    <property type="molecule type" value="Genomic_DNA"/>
</dbReference>
<evidence type="ECO:0000259" key="1">
    <source>
        <dbReference type="Pfam" id="PF00990"/>
    </source>
</evidence>
<evidence type="ECO:0000313" key="3">
    <source>
        <dbReference type="Proteomes" id="UP000219612"/>
    </source>
</evidence>
<proteinExistence type="predicted"/>
<reference evidence="2 3" key="1">
    <citation type="submission" date="2017-09" db="EMBL/GenBank/DDBJ databases">
        <authorList>
            <person name="Ehlers B."/>
            <person name="Leendertz F.H."/>
        </authorList>
    </citation>
    <scope>NUCLEOTIDE SEQUENCE [LARGE SCALE GENOMIC DNA]</scope>
    <source>
        <strain evidence="2 3">CGMCC 4.6857</strain>
    </source>
</reference>
<dbReference type="Proteomes" id="UP000219612">
    <property type="component" value="Unassembled WGS sequence"/>
</dbReference>
<dbReference type="InterPro" id="IPR052163">
    <property type="entry name" value="DGC-Regulatory_Protein"/>
</dbReference>
<sequence length="107" mass="10574">MLPRRGPPGSGLKDPIGALAPALASTVVTDATKATEIAAGLCTLLATPVPLTAATVTVGASIGVALSEPGITVKGLTRRAGLAMYAAKILGKNRIETYSPATHAVAA</sequence>
<evidence type="ECO:0000313" key="2">
    <source>
        <dbReference type="EMBL" id="SNY57467.1"/>
    </source>
</evidence>
<dbReference type="SUPFAM" id="SSF55073">
    <property type="entry name" value="Nucleotide cyclase"/>
    <property type="match status" value="1"/>
</dbReference>
<dbReference type="InterPro" id="IPR000160">
    <property type="entry name" value="GGDEF_dom"/>
</dbReference>
<gene>
    <name evidence="2" type="ORF">SAMN05421748_118120</name>
</gene>
<name>A0A285JC78_9ACTN</name>
<dbReference type="AlphaFoldDB" id="A0A285JC78"/>
<dbReference type="Pfam" id="PF00990">
    <property type="entry name" value="GGDEF"/>
    <property type="match status" value="1"/>
</dbReference>
<dbReference type="InterPro" id="IPR029787">
    <property type="entry name" value="Nucleotide_cyclase"/>
</dbReference>
<dbReference type="Gene3D" id="3.30.70.270">
    <property type="match status" value="1"/>
</dbReference>
<dbReference type="InterPro" id="IPR043128">
    <property type="entry name" value="Rev_trsase/Diguanyl_cyclase"/>
</dbReference>
<protein>
    <submittedName>
        <fullName evidence="2">Diguanylate cyclase, GGDEF domain</fullName>
    </submittedName>
</protein>
<feature type="domain" description="GGDEF" evidence="1">
    <location>
        <begin position="25"/>
        <end position="94"/>
    </location>
</feature>
<dbReference type="PANTHER" id="PTHR46663">
    <property type="entry name" value="DIGUANYLATE CYCLASE DGCT-RELATED"/>
    <property type="match status" value="1"/>
</dbReference>
<accession>A0A285JC78</accession>